<dbReference type="EMBL" id="AMQM01004467">
    <property type="status" value="NOT_ANNOTATED_CDS"/>
    <property type="molecule type" value="Genomic_DNA"/>
</dbReference>
<dbReference type="InterPro" id="IPR011989">
    <property type="entry name" value="ARM-like"/>
</dbReference>
<dbReference type="EMBL" id="KB096551">
    <property type="protein sequence ID" value="ESO04089.1"/>
    <property type="molecule type" value="Genomic_DNA"/>
</dbReference>
<dbReference type="InterPro" id="IPR006594">
    <property type="entry name" value="LisH"/>
</dbReference>
<dbReference type="InterPro" id="IPR016024">
    <property type="entry name" value="ARM-type_fold"/>
</dbReference>
<dbReference type="PANTHER" id="PTHR32059">
    <property type="entry name" value="RAB11-BINDING PROTEIN RELCH"/>
    <property type="match status" value="1"/>
</dbReference>
<protein>
    <submittedName>
        <fullName evidence="2 3">Uncharacterized protein</fullName>
    </submittedName>
</protein>
<keyword evidence="4" id="KW-1185">Reference proteome</keyword>
<name>T1F6H7_HELRO</name>
<dbReference type="Gene3D" id="1.25.10.10">
    <property type="entry name" value="Leucine-rich Repeat Variant"/>
    <property type="match status" value="2"/>
</dbReference>
<organism evidence="3 4">
    <name type="scientific">Helobdella robusta</name>
    <name type="common">Californian leech</name>
    <dbReference type="NCBI Taxonomy" id="6412"/>
    <lineage>
        <taxon>Eukaryota</taxon>
        <taxon>Metazoa</taxon>
        <taxon>Spiralia</taxon>
        <taxon>Lophotrochozoa</taxon>
        <taxon>Annelida</taxon>
        <taxon>Clitellata</taxon>
        <taxon>Hirudinea</taxon>
        <taxon>Rhynchobdellida</taxon>
        <taxon>Glossiphoniidae</taxon>
        <taxon>Helobdella</taxon>
    </lineage>
</organism>
<dbReference type="SUPFAM" id="SSF48371">
    <property type="entry name" value="ARM repeat"/>
    <property type="match status" value="1"/>
</dbReference>
<dbReference type="PANTHER" id="PTHR32059:SF0">
    <property type="entry name" value="RAB11-BINDING PROTEIN RELCH"/>
    <property type="match status" value="1"/>
</dbReference>
<dbReference type="PROSITE" id="PS50896">
    <property type="entry name" value="LISH"/>
    <property type="match status" value="1"/>
</dbReference>
<proteinExistence type="predicted"/>
<dbReference type="STRING" id="6412.T1F6H7"/>
<dbReference type="InterPro" id="IPR040362">
    <property type="entry name" value="RELCH"/>
</dbReference>
<feature type="repeat" description="HEAT" evidence="1">
    <location>
        <begin position="864"/>
        <end position="902"/>
    </location>
</feature>
<dbReference type="Proteomes" id="UP000015101">
    <property type="component" value="Unassembled WGS sequence"/>
</dbReference>
<dbReference type="HOGENOM" id="CLU_006254_1_0_1"/>
<dbReference type="InParanoid" id="T1F6H7"/>
<accession>T1F6H7</accession>
<dbReference type="OrthoDB" id="1695393at2759"/>
<dbReference type="PROSITE" id="PS50077">
    <property type="entry name" value="HEAT_REPEAT"/>
    <property type="match status" value="2"/>
</dbReference>
<dbReference type="GeneID" id="20204426"/>
<dbReference type="AlphaFoldDB" id="T1F6H7"/>
<evidence type="ECO:0000313" key="3">
    <source>
        <dbReference type="EnsemblMetazoa" id="HelroP173166"/>
    </source>
</evidence>
<dbReference type="EnsemblMetazoa" id="HelroT173166">
    <property type="protein sequence ID" value="HelroP173166"/>
    <property type="gene ID" value="HelroG173166"/>
</dbReference>
<dbReference type="SMART" id="SM00667">
    <property type="entry name" value="LisH"/>
    <property type="match status" value="1"/>
</dbReference>
<dbReference type="eggNOG" id="KOG0211">
    <property type="taxonomic scope" value="Eukaryota"/>
</dbReference>
<dbReference type="GO" id="GO:0032367">
    <property type="term" value="P:intracellular cholesterol transport"/>
    <property type="evidence" value="ECO:0000318"/>
    <property type="project" value="GO_Central"/>
</dbReference>
<evidence type="ECO:0000313" key="2">
    <source>
        <dbReference type="EMBL" id="ESO04089.1"/>
    </source>
</evidence>
<dbReference type="OMA" id="RQDLNCA"/>
<evidence type="ECO:0000256" key="1">
    <source>
        <dbReference type="PROSITE-ProRule" id="PRU00103"/>
    </source>
</evidence>
<evidence type="ECO:0000313" key="4">
    <source>
        <dbReference type="Proteomes" id="UP000015101"/>
    </source>
</evidence>
<sequence>MQEVNNCFVKNVADSNTQITVEEIANRLLKNNFILTALELHMELLEAGRELSILRDYFSNPANFEQSKIETSHSYQSSKLTRTSSIQTFDSLDFARYSDDGDKFDSDKVAVLEFELRKAHEKINLLRSSITKSVDNSDPISKINPKNVNIIELESFEKRTLNFLINEYLLQNNYKLTSVTFSEENDNQDFDDWDDVGINICKPSNLICLYRDYRQHKYPKKEMHDFQCMTHIQADESLQNNSDFIKCKEYIEILKTKINELETVTEKLVEENCILKNEITNLKLDESRNVTLAVSEASSILERPNSLQNDSVKYEHHQLKQISKFQMNLIKLIDQKKTVFNYITDVKFIKLIEIIDILAFNLPNIISNTILSKRDELIPILTYTMTLHSDPHVRDKLLCQFFNLIKKPNQEQRLMLTNGCLTYSNYVGPIRTEAELLPFCWEQIAHKYREHRLLIAEISGYLSPYVINDTRSSLLFSMVKQMSEDNDEDVREAVVQSLAILISNFENDNKYKEVVKMLTKFFSDKSDKVLCATRTLLLPSLAKWSLDLKILEEFFKMSILENITNCIYTVSPTSSVVKDQKLFNDYILNLHQMLPYLLCHLVQTCEQFLSEKEFNAKLDDMSTKQVSKSEVNYTDIVDTLSVILDKEPQEVKIMLKSFYGYVDQEWFEMWDACDWVINDFIIDFVDISSRLEISHPALHSMVSFFRQLTQMFGANFSYVTLVKKFEKYFVIPLDEIHLDKSLANSQSPLNKSLVPIYLAGIYPALKNSCAELPDFNQKLQDLMVALSVHQSSLASLQSTFEELCSQLHSHDVLELTNYHNILIKLLWEVGVLNVNVLVRVSTAKLFECFITSCSLSETMLSSKVIPALVTLASDANDTVKAATVSSFGAIIEYVFSQMDVNSASSAAILEKVKLQLQAFMSESSFTMKTGELILDNQNFIEKNLIIIEVIKTLGRLGPKVESKFRDEFILPRLTALAVRSQLSLNIKHSLKHELTTKLLEAFINCSCCFVCHQVSQEVVLPGLRCLHHDIQAISPDRANIVMSMIKELEDKAEETNAYTQKVISAEKSCDTSSKTYNQLETTKMNFMTRFKDVKDKASHSSFSKVFQNSKN</sequence>
<reference evidence="3" key="3">
    <citation type="submission" date="2015-06" db="UniProtKB">
        <authorList>
            <consortium name="EnsemblMetazoa"/>
        </authorList>
    </citation>
    <scope>IDENTIFICATION</scope>
</reference>
<reference evidence="2 4" key="2">
    <citation type="journal article" date="2013" name="Nature">
        <title>Insights into bilaterian evolution from three spiralian genomes.</title>
        <authorList>
            <person name="Simakov O."/>
            <person name="Marletaz F."/>
            <person name="Cho S.J."/>
            <person name="Edsinger-Gonzales E."/>
            <person name="Havlak P."/>
            <person name="Hellsten U."/>
            <person name="Kuo D.H."/>
            <person name="Larsson T."/>
            <person name="Lv J."/>
            <person name="Arendt D."/>
            <person name="Savage R."/>
            <person name="Osoegawa K."/>
            <person name="de Jong P."/>
            <person name="Grimwood J."/>
            <person name="Chapman J.A."/>
            <person name="Shapiro H."/>
            <person name="Aerts A."/>
            <person name="Otillar R.P."/>
            <person name="Terry A.Y."/>
            <person name="Boore J.L."/>
            <person name="Grigoriev I.V."/>
            <person name="Lindberg D.R."/>
            <person name="Seaver E.C."/>
            <person name="Weisblat D.A."/>
            <person name="Putnam N.H."/>
            <person name="Rokhsar D.S."/>
        </authorList>
    </citation>
    <scope>NUCLEOTIDE SEQUENCE</scope>
</reference>
<reference evidence="4" key="1">
    <citation type="submission" date="2012-12" db="EMBL/GenBank/DDBJ databases">
        <authorList>
            <person name="Hellsten U."/>
            <person name="Grimwood J."/>
            <person name="Chapman J.A."/>
            <person name="Shapiro H."/>
            <person name="Aerts A."/>
            <person name="Otillar R.P."/>
            <person name="Terry A.Y."/>
            <person name="Boore J.L."/>
            <person name="Simakov O."/>
            <person name="Marletaz F."/>
            <person name="Cho S.-J."/>
            <person name="Edsinger-Gonzales E."/>
            <person name="Havlak P."/>
            <person name="Kuo D.-H."/>
            <person name="Larsson T."/>
            <person name="Lv J."/>
            <person name="Arendt D."/>
            <person name="Savage R."/>
            <person name="Osoegawa K."/>
            <person name="de Jong P."/>
            <person name="Lindberg D.R."/>
            <person name="Seaver E.C."/>
            <person name="Weisblat D.A."/>
            <person name="Putnam N.H."/>
            <person name="Grigoriev I.V."/>
            <person name="Rokhsar D.S."/>
        </authorList>
    </citation>
    <scope>NUCLEOTIDE SEQUENCE</scope>
</reference>
<dbReference type="GO" id="GO:0005802">
    <property type="term" value="C:trans-Golgi network"/>
    <property type="evidence" value="ECO:0000318"/>
    <property type="project" value="GO_Central"/>
</dbReference>
<dbReference type="CTD" id="20204426"/>
<dbReference type="InterPro" id="IPR021133">
    <property type="entry name" value="HEAT_type_2"/>
</dbReference>
<dbReference type="KEGG" id="hro:HELRODRAFT_173166"/>
<dbReference type="RefSeq" id="XP_009018025.1">
    <property type="nucleotide sequence ID" value="XM_009019777.1"/>
</dbReference>
<feature type="repeat" description="HEAT" evidence="1">
    <location>
        <begin position="475"/>
        <end position="513"/>
    </location>
</feature>
<dbReference type="GO" id="GO:0055037">
    <property type="term" value="C:recycling endosome"/>
    <property type="evidence" value="ECO:0000318"/>
    <property type="project" value="GO_Central"/>
</dbReference>
<gene>
    <name evidence="3" type="primary">20204426</name>
    <name evidence="2" type="ORF">HELRODRAFT_173166</name>
</gene>